<evidence type="ECO:0000256" key="3">
    <source>
        <dbReference type="ARBA" id="ARBA00022448"/>
    </source>
</evidence>
<feature type="transmembrane region" description="Helical" evidence="9">
    <location>
        <begin position="348"/>
        <end position="367"/>
    </location>
</feature>
<keyword evidence="11" id="KW-1185">Reference proteome</keyword>
<feature type="transmembrane region" description="Helical" evidence="9">
    <location>
        <begin position="231"/>
        <end position="250"/>
    </location>
</feature>
<evidence type="ECO:0000313" key="10">
    <source>
        <dbReference type="EMBL" id="MBB5430916.1"/>
    </source>
</evidence>
<dbReference type="GO" id="GO:0033214">
    <property type="term" value="P:siderophore-iron import into cell"/>
    <property type="evidence" value="ECO:0007669"/>
    <property type="project" value="TreeGrafter"/>
</dbReference>
<protein>
    <submittedName>
        <fullName evidence="10">Iron complex transport system permease protein</fullName>
    </submittedName>
</protein>
<feature type="transmembrane region" description="Helical" evidence="9">
    <location>
        <begin position="278"/>
        <end position="305"/>
    </location>
</feature>
<keyword evidence="6 9" id="KW-1133">Transmembrane helix</keyword>
<dbReference type="Pfam" id="PF01032">
    <property type="entry name" value="FecCD"/>
    <property type="match status" value="1"/>
</dbReference>
<feature type="transmembrane region" description="Helical" evidence="9">
    <location>
        <begin position="157"/>
        <end position="177"/>
    </location>
</feature>
<comment type="similarity">
    <text evidence="2">Belongs to the binding-protein-dependent transport system permease family. FecCD subfamily.</text>
</comment>
<dbReference type="Proteomes" id="UP000572635">
    <property type="component" value="Unassembled WGS sequence"/>
</dbReference>
<dbReference type="GO" id="GO:0005886">
    <property type="term" value="C:plasma membrane"/>
    <property type="evidence" value="ECO:0007669"/>
    <property type="project" value="UniProtKB-SubCell"/>
</dbReference>
<feature type="transmembrane region" description="Helical" evidence="9">
    <location>
        <begin position="102"/>
        <end position="119"/>
    </location>
</feature>
<dbReference type="EMBL" id="JACHDB010000001">
    <property type="protein sequence ID" value="MBB5430916.1"/>
    <property type="molecule type" value="Genomic_DNA"/>
</dbReference>
<comment type="caution">
    <text evidence="10">The sequence shown here is derived from an EMBL/GenBank/DDBJ whole genome shotgun (WGS) entry which is preliminary data.</text>
</comment>
<feature type="transmembrane region" description="Helical" evidence="9">
    <location>
        <begin position="189"/>
        <end position="211"/>
    </location>
</feature>
<evidence type="ECO:0000256" key="8">
    <source>
        <dbReference type="SAM" id="MobiDB-lite"/>
    </source>
</evidence>
<dbReference type="AlphaFoldDB" id="A0A7W8VBZ7"/>
<evidence type="ECO:0000256" key="2">
    <source>
        <dbReference type="ARBA" id="ARBA00007935"/>
    </source>
</evidence>
<dbReference type="InterPro" id="IPR037294">
    <property type="entry name" value="ABC_BtuC-like"/>
</dbReference>
<dbReference type="SUPFAM" id="SSF81345">
    <property type="entry name" value="ABC transporter involved in vitamin B12 uptake, BtuC"/>
    <property type="match status" value="1"/>
</dbReference>
<feature type="transmembrane region" description="Helical" evidence="9">
    <location>
        <begin position="42"/>
        <end position="65"/>
    </location>
</feature>
<evidence type="ECO:0000256" key="4">
    <source>
        <dbReference type="ARBA" id="ARBA00022475"/>
    </source>
</evidence>
<evidence type="ECO:0000256" key="7">
    <source>
        <dbReference type="ARBA" id="ARBA00023136"/>
    </source>
</evidence>
<accession>A0A7W8VBZ7</accession>
<dbReference type="GO" id="GO:0022857">
    <property type="term" value="F:transmembrane transporter activity"/>
    <property type="evidence" value="ECO:0007669"/>
    <property type="project" value="InterPro"/>
</dbReference>
<keyword evidence="7 9" id="KW-0472">Membrane</keyword>
<keyword evidence="4" id="KW-1003">Cell membrane</keyword>
<comment type="subcellular location">
    <subcellularLocation>
        <location evidence="1">Cell membrane</location>
        <topology evidence="1">Multi-pass membrane protein</topology>
    </subcellularLocation>
</comment>
<keyword evidence="5 9" id="KW-0812">Transmembrane</keyword>
<dbReference type="FunFam" id="1.10.3470.10:FF:000001">
    <property type="entry name" value="Vitamin B12 ABC transporter permease BtuC"/>
    <property type="match status" value="1"/>
</dbReference>
<evidence type="ECO:0000256" key="1">
    <source>
        <dbReference type="ARBA" id="ARBA00004651"/>
    </source>
</evidence>
<sequence length="374" mass="37591">MNRTDRSPGAGGTAVAESAPGQSTAGGPPGADDVRRIPLAPCLAAGLAVLLAAMVLGASVGPLYVPFAEVVQIVAGKLGLASAAGPDQRDVSVVWQLRVPRVLLGAMVGAALAMSGAALQSLFNNPLADPGIIGVSGGASTGAVAVIVLAGGTASAWPVPLGAFAAGLGVSALIYALARPGRTRGTARLLLVGIAVGSGCQALTGFFTYIADDAQLQTLTFWQMGSLGKADWEQVAAVVPVFAVAAVILARSARTLDVLTLGERQAQHLGLNVKRSRAVIVVATALLTGAAVAFAGTIGFVGLVVPHIVRILTGPGHRALLPLSAITGSVLLIAADTASRTLNPPSEIPIGLFTAAAGAPFFLFLIVRMKRSSW</sequence>
<evidence type="ECO:0000256" key="5">
    <source>
        <dbReference type="ARBA" id="ARBA00022692"/>
    </source>
</evidence>
<dbReference type="RefSeq" id="WP_221331459.1">
    <property type="nucleotide sequence ID" value="NZ_BAAAJD010000034.1"/>
</dbReference>
<gene>
    <name evidence="10" type="ORF">HDA36_001000</name>
</gene>
<dbReference type="PANTHER" id="PTHR30472">
    <property type="entry name" value="FERRIC ENTEROBACTIN TRANSPORT SYSTEM PERMEASE PROTEIN"/>
    <property type="match status" value="1"/>
</dbReference>
<proteinExistence type="inferred from homology"/>
<dbReference type="CDD" id="cd06550">
    <property type="entry name" value="TM_ABC_iron-siderophores_like"/>
    <property type="match status" value="1"/>
</dbReference>
<dbReference type="PANTHER" id="PTHR30472:SF25">
    <property type="entry name" value="ABC TRANSPORTER PERMEASE PROTEIN MJ0876-RELATED"/>
    <property type="match status" value="1"/>
</dbReference>
<evidence type="ECO:0000256" key="9">
    <source>
        <dbReference type="SAM" id="Phobius"/>
    </source>
</evidence>
<feature type="transmembrane region" description="Helical" evidence="9">
    <location>
        <begin position="131"/>
        <end position="151"/>
    </location>
</feature>
<keyword evidence="3" id="KW-0813">Transport</keyword>
<reference evidence="10 11" key="1">
    <citation type="submission" date="2020-08" db="EMBL/GenBank/DDBJ databases">
        <title>Sequencing the genomes of 1000 actinobacteria strains.</title>
        <authorList>
            <person name="Klenk H.-P."/>
        </authorList>
    </citation>
    <scope>NUCLEOTIDE SEQUENCE [LARGE SCALE GENOMIC DNA]</scope>
    <source>
        <strain evidence="10 11">DSM 44551</strain>
    </source>
</reference>
<evidence type="ECO:0000256" key="6">
    <source>
        <dbReference type="ARBA" id="ARBA00022989"/>
    </source>
</evidence>
<feature type="region of interest" description="Disordered" evidence="8">
    <location>
        <begin position="1"/>
        <end position="31"/>
    </location>
</feature>
<evidence type="ECO:0000313" key="11">
    <source>
        <dbReference type="Proteomes" id="UP000572635"/>
    </source>
</evidence>
<organism evidence="10 11">
    <name type="scientific">Nocardiopsis composta</name>
    <dbReference type="NCBI Taxonomy" id="157465"/>
    <lineage>
        <taxon>Bacteria</taxon>
        <taxon>Bacillati</taxon>
        <taxon>Actinomycetota</taxon>
        <taxon>Actinomycetes</taxon>
        <taxon>Streptosporangiales</taxon>
        <taxon>Nocardiopsidaceae</taxon>
        <taxon>Nocardiopsis</taxon>
    </lineage>
</organism>
<name>A0A7W8VBZ7_9ACTN</name>
<dbReference type="Gene3D" id="1.10.3470.10">
    <property type="entry name" value="ABC transporter involved in vitamin B12 uptake, BtuC"/>
    <property type="match status" value="1"/>
</dbReference>
<dbReference type="InterPro" id="IPR000522">
    <property type="entry name" value="ABC_transptr_permease_BtuC"/>
</dbReference>